<gene>
    <name evidence="1" type="ORF">HOC_08794</name>
</gene>
<protein>
    <recommendedName>
        <fullName evidence="3">Lipoprotein</fullName>
    </recommendedName>
</protein>
<evidence type="ECO:0008006" key="3">
    <source>
        <dbReference type="Google" id="ProtNLM"/>
    </source>
</evidence>
<evidence type="ECO:0000313" key="1">
    <source>
        <dbReference type="EMBL" id="KDA02781.1"/>
    </source>
</evidence>
<sequence length="191" mass="20808">MLLRSCLGGLAALSVSSCIPSPEAEFWGRVSSLCGEAFEGEIVSEDAADDDWRSQRIVMHVRDCSKSEIRIPLSVGEDTSRTWVLTRGADGLALHHEHRHADGSLDAVTGYGGTSADYSSGSRQNFPADEATKALFDEAGIPESKANIWAVEVRPAHTLFAYELERPGRFFRLEFDTAKPVTPPEPVEATD</sequence>
<accession>A0A059G7I2</accession>
<dbReference type="EMBL" id="ARYL01000011">
    <property type="protein sequence ID" value="KDA02781.1"/>
    <property type="molecule type" value="Genomic_DNA"/>
</dbReference>
<dbReference type="PATRIC" id="fig|1280953.3.peg.1778"/>
<keyword evidence="2" id="KW-1185">Reference proteome</keyword>
<dbReference type="STRING" id="1280953.HOC_08794"/>
<reference evidence="1 2" key="1">
    <citation type="journal article" date="2014" name="Antonie Van Leeuwenhoek">
        <title>Hyphomonas beringensis sp. nov. and Hyphomonas chukchiensis sp. nov., isolated from surface seawater of the Bering Sea and Chukchi Sea.</title>
        <authorList>
            <person name="Li C."/>
            <person name="Lai Q."/>
            <person name="Li G."/>
            <person name="Dong C."/>
            <person name="Wang J."/>
            <person name="Liao Y."/>
            <person name="Shao Z."/>
        </authorList>
    </citation>
    <scope>NUCLEOTIDE SEQUENCE [LARGE SCALE GENOMIC DNA]</scope>
    <source>
        <strain evidence="1 2">SCH89</strain>
    </source>
</reference>
<comment type="caution">
    <text evidence="1">The sequence shown here is derived from an EMBL/GenBank/DDBJ whole genome shotgun (WGS) entry which is preliminary data.</text>
</comment>
<evidence type="ECO:0000313" key="2">
    <source>
        <dbReference type="Proteomes" id="UP000024942"/>
    </source>
</evidence>
<dbReference type="Proteomes" id="UP000024942">
    <property type="component" value="Unassembled WGS sequence"/>
</dbReference>
<organism evidence="1 2">
    <name type="scientific">Hyphomonas oceanitis SCH89</name>
    <dbReference type="NCBI Taxonomy" id="1280953"/>
    <lineage>
        <taxon>Bacteria</taxon>
        <taxon>Pseudomonadati</taxon>
        <taxon>Pseudomonadota</taxon>
        <taxon>Alphaproteobacteria</taxon>
        <taxon>Hyphomonadales</taxon>
        <taxon>Hyphomonadaceae</taxon>
        <taxon>Hyphomonas</taxon>
    </lineage>
</organism>
<proteinExistence type="predicted"/>
<dbReference type="RefSeq" id="WP_035537630.1">
    <property type="nucleotide sequence ID" value="NZ_ARYL01000011.1"/>
</dbReference>
<name>A0A059G7I2_9PROT</name>
<dbReference type="eggNOG" id="ENOG502Z8PF">
    <property type="taxonomic scope" value="Bacteria"/>
</dbReference>
<dbReference type="PROSITE" id="PS51257">
    <property type="entry name" value="PROKAR_LIPOPROTEIN"/>
    <property type="match status" value="1"/>
</dbReference>
<dbReference type="AlphaFoldDB" id="A0A059G7I2"/>